<dbReference type="SUPFAM" id="SSF52540">
    <property type="entry name" value="P-loop containing nucleoside triphosphate hydrolases"/>
    <property type="match status" value="1"/>
</dbReference>
<evidence type="ECO:0008006" key="3">
    <source>
        <dbReference type="Google" id="ProtNLM"/>
    </source>
</evidence>
<organism evidence="1 2">
    <name type="scientific">Fusarium oxysporum</name>
    <name type="common">Fusarium vascular wilt</name>
    <dbReference type="NCBI Taxonomy" id="5507"/>
    <lineage>
        <taxon>Eukaryota</taxon>
        <taxon>Fungi</taxon>
        <taxon>Dikarya</taxon>
        <taxon>Ascomycota</taxon>
        <taxon>Pezizomycotina</taxon>
        <taxon>Sordariomycetes</taxon>
        <taxon>Hypocreomycetidae</taxon>
        <taxon>Hypocreales</taxon>
        <taxon>Nectriaceae</taxon>
        <taxon>Fusarium</taxon>
        <taxon>Fusarium oxysporum species complex</taxon>
    </lineage>
</organism>
<reference evidence="2" key="1">
    <citation type="submission" date="2016-09" db="EMBL/GenBank/DDBJ databases">
        <authorList>
            <person name="Guldener U."/>
        </authorList>
    </citation>
    <scope>NUCLEOTIDE SEQUENCE [LARGE SCALE GENOMIC DNA]</scope>
    <source>
        <strain evidence="2">V64-1</strain>
    </source>
</reference>
<evidence type="ECO:0000313" key="1">
    <source>
        <dbReference type="EMBL" id="SCO83323.1"/>
    </source>
</evidence>
<dbReference type="OrthoDB" id="5105430at2759"/>
<dbReference type="EMBL" id="FMJY01000004">
    <property type="protein sequence ID" value="SCO83323.1"/>
    <property type="molecule type" value="Genomic_DNA"/>
</dbReference>
<protein>
    <recommendedName>
        <fullName evidence="3">SNF2 N-terminal domain-containing protein</fullName>
    </recommendedName>
</protein>
<dbReference type="VEuPathDB" id="FungiDB:FOZG_05226"/>
<accession>A0A2H3TNG4</accession>
<dbReference type="InterPro" id="IPR027417">
    <property type="entry name" value="P-loop_NTPase"/>
</dbReference>
<sequence>MFDLDNFTLSNYETSEYRSTINVDGQQVNVIGYLTSQDFNEYMDRFTDTKIKAKARWPLQTIPLEHQLIGKERLKMIANSSFRQGVPCDAVGLGKSSTSLLAALEIKEASHLIITEPFWAPGREEQVIERTHRLPQKREVHVCRVVSHPSMVDELVNDSRSSQLGQIHKDLYGVLIGKDDEAFDRELLSTRAAPEQEVEVEVKVELLDLEDANDGIMKRINAN</sequence>
<name>A0A2H3TNG4_FUSOX</name>
<proteinExistence type="predicted"/>
<dbReference type="Proteomes" id="UP000219369">
    <property type="component" value="Unassembled WGS sequence"/>
</dbReference>
<evidence type="ECO:0000313" key="2">
    <source>
        <dbReference type="Proteomes" id="UP000219369"/>
    </source>
</evidence>
<dbReference type="AlphaFoldDB" id="A0A2H3TNG4"/>
<dbReference type="VEuPathDB" id="FungiDB:FOXG_18226"/>
<dbReference type="Gene3D" id="3.40.50.300">
    <property type="entry name" value="P-loop containing nucleotide triphosphate hydrolases"/>
    <property type="match status" value="1"/>
</dbReference>
<gene>
    <name evidence="1" type="ORF">FRV6_07536</name>
</gene>